<feature type="compositionally biased region" description="Acidic residues" evidence="1">
    <location>
        <begin position="1"/>
        <end position="10"/>
    </location>
</feature>
<sequence>MKIKEEEEEEGVVKSQLPTAHSHQSRRQVSAGSIGRKNRDKLWNSRGYNPNQLGTPGLLVFCRDFCFHSFSRSFRSSFCFSLSCSLASGKRFGNSNFSPLG</sequence>
<name>A0A5B7DPY3_PORTR</name>
<evidence type="ECO:0000313" key="3">
    <source>
        <dbReference type="Proteomes" id="UP000324222"/>
    </source>
</evidence>
<comment type="caution">
    <text evidence="2">The sequence shown here is derived from an EMBL/GenBank/DDBJ whole genome shotgun (WGS) entry which is preliminary data.</text>
</comment>
<evidence type="ECO:0000313" key="2">
    <source>
        <dbReference type="EMBL" id="MPC23149.1"/>
    </source>
</evidence>
<organism evidence="2 3">
    <name type="scientific">Portunus trituberculatus</name>
    <name type="common">Swimming crab</name>
    <name type="synonym">Neptunus trituberculatus</name>
    <dbReference type="NCBI Taxonomy" id="210409"/>
    <lineage>
        <taxon>Eukaryota</taxon>
        <taxon>Metazoa</taxon>
        <taxon>Ecdysozoa</taxon>
        <taxon>Arthropoda</taxon>
        <taxon>Crustacea</taxon>
        <taxon>Multicrustacea</taxon>
        <taxon>Malacostraca</taxon>
        <taxon>Eumalacostraca</taxon>
        <taxon>Eucarida</taxon>
        <taxon>Decapoda</taxon>
        <taxon>Pleocyemata</taxon>
        <taxon>Brachyura</taxon>
        <taxon>Eubrachyura</taxon>
        <taxon>Portunoidea</taxon>
        <taxon>Portunidae</taxon>
        <taxon>Portuninae</taxon>
        <taxon>Portunus</taxon>
    </lineage>
</organism>
<evidence type="ECO:0000256" key="1">
    <source>
        <dbReference type="SAM" id="MobiDB-lite"/>
    </source>
</evidence>
<feature type="compositionally biased region" description="Polar residues" evidence="1">
    <location>
        <begin position="16"/>
        <end position="31"/>
    </location>
</feature>
<keyword evidence="3" id="KW-1185">Reference proteome</keyword>
<reference evidence="2 3" key="1">
    <citation type="submission" date="2019-05" db="EMBL/GenBank/DDBJ databases">
        <title>Another draft genome of Portunus trituberculatus and its Hox gene families provides insights of decapod evolution.</title>
        <authorList>
            <person name="Jeong J.-H."/>
            <person name="Song I."/>
            <person name="Kim S."/>
            <person name="Choi T."/>
            <person name="Kim D."/>
            <person name="Ryu S."/>
            <person name="Kim W."/>
        </authorList>
    </citation>
    <scope>NUCLEOTIDE SEQUENCE [LARGE SCALE GENOMIC DNA]</scope>
    <source>
        <tissue evidence="2">Muscle</tissue>
    </source>
</reference>
<gene>
    <name evidence="2" type="ORF">E2C01_016188</name>
</gene>
<dbReference type="AlphaFoldDB" id="A0A5B7DPY3"/>
<protein>
    <submittedName>
        <fullName evidence="2">Uncharacterized protein</fullName>
    </submittedName>
</protein>
<feature type="region of interest" description="Disordered" evidence="1">
    <location>
        <begin position="1"/>
        <end position="48"/>
    </location>
</feature>
<dbReference type="Proteomes" id="UP000324222">
    <property type="component" value="Unassembled WGS sequence"/>
</dbReference>
<dbReference type="EMBL" id="VSRR010001171">
    <property type="protein sequence ID" value="MPC23149.1"/>
    <property type="molecule type" value="Genomic_DNA"/>
</dbReference>
<proteinExistence type="predicted"/>
<accession>A0A5B7DPY3</accession>